<keyword evidence="7" id="KW-1133">Transmembrane helix</keyword>
<feature type="chain" id="PRO_5043786622" description="glucuronosyltransferase" evidence="8">
    <location>
        <begin position="23"/>
        <end position="433"/>
    </location>
</feature>
<feature type="non-terminal residue" evidence="9">
    <location>
        <position position="1"/>
    </location>
</feature>
<keyword evidence="3" id="KW-0328">Glycosyltransferase</keyword>
<name>A0AAV5S7I6_9BILA</name>
<evidence type="ECO:0000256" key="2">
    <source>
        <dbReference type="ARBA" id="ARBA00012544"/>
    </source>
</evidence>
<gene>
    <name evidence="9" type="ORF">PENTCL1PPCAC_1087</name>
</gene>
<dbReference type="AlphaFoldDB" id="A0AAV5S7I6"/>
<evidence type="ECO:0000256" key="7">
    <source>
        <dbReference type="SAM" id="Phobius"/>
    </source>
</evidence>
<keyword evidence="10" id="KW-1185">Reference proteome</keyword>
<comment type="catalytic activity">
    <reaction evidence="6">
        <text>glucuronate acceptor + UDP-alpha-D-glucuronate = acceptor beta-D-glucuronoside + UDP + H(+)</text>
        <dbReference type="Rhea" id="RHEA:21032"/>
        <dbReference type="ChEBI" id="CHEBI:15378"/>
        <dbReference type="ChEBI" id="CHEBI:58052"/>
        <dbReference type="ChEBI" id="CHEBI:58223"/>
        <dbReference type="ChEBI" id="CHEBI:132367"/>
        <dbReference type="ChEBI" id="CHEBI:132368"/>
        <dbReference type="EC" id="2.4.1.17"/>
    </reaction>
</comment>
<keyword evidence="4" id="KW-0808">Transferase</keyword>
<protein>
    <recommendedName>
        <fullName evidence="2">glucuronosyltransferase</fullName>
        <ecNumber evidence="2">2.4.1.17</ecNumber>
    </recommendedName>
</protein>
<evidence type="ECO:0000256" key="4">
    <source>
        <dbReference type="ARBA" id="ARBA00022679"/>
    </source>
</evidence>
<dbReference type="EMBL" id="BTSX01000001">
    <property type="protein sequence ID" value="GMS78912.1"/>
    <property type="molecule type" value="Genomic_DNA"/>
</dbReference>
<evidence type="ECO:0000256" key="8">
    <source>
        <dbReference type="SAM" id="SignalP"/>
    </source>
</evidence>
<comment type="similarity">
    <text evidence="1">Belongs to the UDP-glycosyltransferase family.</text>
</comment>
<proteinExistence type="inferred from homology"/>
<dbReference type="CDD" id="cd03784">
    <property type="entry name" value="GT1_Gtf-like"/>
    <property type="match status" value="1"/>
</dbReference>
<sequence length="433" mass="48486">FMLSPCYKISLLLLICFPPVSPLKFLCYSPRIATSHVNYLGKLADSLVDAGHEVVILSPIVDSKLSSGSNRARVIEIPTAIDQEFEQGSTNDAQANWNSGETWQALSSWAEMFDVWVDQCNSTITYPGLMDRLRDENFDSAFGESMHWCMAGLLHILGIKKFAVTESIAYKDGMYALSQVPTAASYVPSIMGGSFGDEMTFVQRAFNLFNTLMFTRFNYGPVPKHQKMFERNFPGFPDIVKPEHNVTQGIPNLMETTWAPQHDLLHDPRLSAFVTHCGAGSTTEANYAGVPLLVVPVTFDQIRNAFAVKRNGLGLNLDKSDLGRPEVFQNALREVLDNPKYKQQASLTAAMLNDKPLTAREIFVRNMEFLAKHGPLRQLDHHGRHLNIFLYYLIDVTAAVVIALALIASFVVFIIMKLLRCVRGMLSAKWKKE</sequence>
<feature type="transmembrane region" description="Helical" evidence="7">
    <location>
        <begin position="389"/>
        <end position="415"/>
    </location>
</feature>
<dbReference type="PANTHER" id="PTHR48043">
    <property type="entry name" value="EG:EG0003.4 PROTEIN-RELATED"/>
    <property type="match status" value="1"/>
</dbReference>
<dbReference type="Proteomes" id="UP001432027">
    <property type="component" value="Unassembled WGS sequence"/>
</dbReference>
<dbReference type="Gene3D" id="3.40.50.2000">
    <property type="entry name" value="Glycogen Phosphorylase B"/>
    <property type="match status" value="2"/>
</dbReference>
<accession>A0AAV5S7I6</accession>
<reference evidence="9" key="1">
    <citation type="submission" date="2023-10" db="EMBL/GenBank/DDBJ databases">
        <title>Genome assembly of Pristionchus species.</title>
        <authorList>
            <person name="Yoshida K."/>
            <person name="Sommer R.J."/>
        </authorList>
    </citation>
    <scope>NUCLEOTIDE SEQUENCE</scope>
    <source>
        <strain evidence="9">RS0144</strain>
    </source>
</reference>
<keyword evidence="5 8" id="KW-0732">Signal</keyword>
<dbReference type="GO" id="GO:0015020">
    <property type="term" value="F:glucuronosyltransferase activity"/>
    <property type="evidence" value="ECO:0007669"/>
    <property type="project" value="UniProtKB-EC"/>
</dbReference>
<keyword evidence="7" id="KW-0472">Membrane</keyword>
<dbReference type="PANTHER" id="PTHR48043:SF23">
    <property type="entry name" value="UDP-GLUCURONOSYLTRANSFERASE"/>
    <property type="match status" value="1"/>
</dbReference>
<dbReference type="Pfam" id="PF00201">
    <property type="entry name" value="UDPGT"/>
    <property type="match status" value="2"/>
</dbReference>
<evidence type="ECO:0000313" key="10">
    <source>
        <dbReference type="Proteomes" id="UP001432027"/>
    </source>
</evidence>
<evidence type="ECO:0000256" key="5">
    <source>
        <dbReference type="ARBA" id="ARBA00022729"/>
    </source>
</evidence>
<feature type="signal peptide" evidence="8">
    <location>
        <begin position="1"/>
        <end position="22"/>
    </location>
</feature>
<organism evidence="9 10">
    <name type="scientific">Pristionchus entomophagus</name>
    <dbReference type="NCBI Taxonomy" id="358040"/>
    <lineage>
        <taxon>Eukaryota</taxon>
        <taxon>Metazoa</taxon>
        <taxon>Ecdysozoa</taxon>
        <taxon>Nematoda</taxon>
        <taxon>Chromadorea</taxon>
        <taxon>Rhabditida</taxon>
        <taxon>Rhabditina</taxon>
        <taxon>Diplogasteromorpha</taxon>
        <taxon>Diplogasteroidea</taxon>
        <taxon>Neodiplogasteridae</taxon>
        <taxon>Pristionchus</taxon>
    </lineage>
</organism>
<dbReference type="InterPro" id="IPR002213">
    <property type="entry name" value="UDP_glucos_trans"/>
</dbReference>
<evidence type="ECO:0000256" key="1">
    <source>
        <dbReference type="ARBA" id="ARBA00009995"/>
    </source>
</evidence>
<dbReference type="InterPro" id="IPR050271">
    <property type="entry name" value="UDP-glycosyltransferase"/>
</dbReference>
<dbReference type="SUPFAM" id="SSF53756">
    <property type="entry name" value="UDP-Glycosyltransferase/glycogen phosphorylase"/>
    <property type="match status" value="1"/>
</dbReference>
<evidence type="ECO:0000256" key="3">
    <source>
        <dbReference type="ARBA" id="ARBA00022676"/>
    </source>
</evidence>
<keyword evidence="7" id="KW-0812">Transmembrane</keyword>
<evidence type="ECO:0000313" key="9">
    <source>
        <dbReference type="EMBL" id="GMS78912.1"/>
    </source>
</evidence>
<dbReference type="EC" id="2.4.1.17" evidence="2"/>
<evidence type="ECO:0000256" key="6">
    <source>
        <dbReference type="ARBA" id="ARBA00047475"/>
    </source>
</evidence>
<comment type="caution">
    <text evidence="9">The sequence shown here is derived from an EMBL/GenBank/DDBJ whole genome shotgun (WGS) entry which is preliminary data.</text>
</comment>